<keyword evidence="2" id="KW-1185">Reference proteome</keyword>
<evidence type="ECO:0000313" key="3">
    <source>
        <dbReference type="RefSeq" id="XP_072846521.1"/>
    </source>
</evidence>
<reference evidence="2" key="1">
    <citation type="submission" date="2025-05" db="UniProtKB">
        <authorList>
            <consortium name="RefSeq"/>
        </authorList>
    </citation>
    <scope>NUCLEOTIDE SEQUENCE [LARGE SCALE GENOMIC DNA]</scope>
</reference>
<feature type="compositionally biased region" description="Basic and acidic residues" evidence="1">
    <location>
        <begin position="147"/>
        <end position="159"/>
    </location>
</feature>
<dbReference type="RefSeq" id="XP_072846521.1">
    <property type="nucleotide sequence ID" value="XM_072990420.1"/>
</dbReference>
<feature type="region of interest" description="Disordered" evidence="1">
    <location>
        <begin position="147"/>
        <end position="210"/>
    </location>
</feature>
<sequence length="210" mass="23811">MPPQLSSAQAKIYQQRGKCLRVQGFGRKEQRTSLSTSIKVWHSPLLRLSIKEDLAGNLFAWLWVRWEDGDHEGPLEEDPTCRGEREQEHNTPNTSLSSGEVRVGVQNKLKKKLSPGEVRVGFKNHWQFREATVASYQRLFLPPSRKANREEYPTCRGETEQETNTPDTSLSSGEVRASAKDKVQTKLSPGEVRAGSKNHWQFKEATVASH</sequence>
<dbReference type="Proteomes" id="UP001652642">
    <property type="component" value="Chromosome 2"/>
</dbReference>
<feature type="compositionally biased region" description="Polar residues" evidence="1">
    <location>
        <begin position="162"/>
        <end position="172"/>
    </location>
</feature>
<reference evidence="3" key="2">
    <citation type="submission" date="2025-08" db="UniProtKB">
        <authorList>
            <consortium name="RefSeq"/>
        </authorList>
    </citation>
    <scope>IDENTIFICATION</scope>
</reference>
<gene>
    <name evidence="3" type="primary">LOC110075071</name>
</gene>
<accession>A0ABM5FM96</accession>
<evidence type="ECO:0000313" key="2">
    <source>
        <dbReference type="Proteomes" id="UP001652642"/>
    </source>
</evidence>
<evidence type="ECO:0000256" key="1">
    <source>
        <dbReference type="SAM" id="MobiDB-lite"/>
    </source>
</evidence>
<proteinExistence type="predicted"/>
<protein>
    <submittedName>
        <fullName evidence="3">Uncharacterized protein</fullName>
    </submittedName>
</protein>
<dbReference type="GeneID" id="110075071"/>
<feature type="region of interest" description="Disordered" evidence="1">
    <location>
        <begin position="73"/>
        <end position="101"/>
    </location>
</feature>
<name>A0ABM5FM96_9SAUR</name>
<organism evidence="2 3">
    <name type="scientific">Pogona vitticeps</name>
    <name type="common">central bearded dragon</name>
    <dbReference type="NCBI Taxonomy" id="103695"/>
    <lineage>
        <taxon>Eukaryota</taxon>
        <taxon>Metazoa</taxon>
        <taxon>Chordata</taxon>
        <taxon>Craniata</taxon>
        <taxon>Vertebrata</taxon>
        <taxon>Euteleostomi</taxon>
        <taxon>Lepidosauria</taxon>
        <taxon>Squamata</taxon>
        <taxon>Bifurcata</taxon>
        <taxon>Unidentata</taxon>
        <taxon>Episquamata</taxon>
        <taxon>Toxicofera</taxon>
        <taxon>Iguania</taxon>
        <taxon>Acrodonta</taxon>
        <taxon>Agamidae</taxon>
        <taxon>Amphibolurinae</taxon>
        <taxon>Pogona</taxon>
    </lineage>
</organism>
<feature type="compositionally biased region" description="Basic and acidic residues" evidence="1">
    <location>
        <begin position="73"/>
        <end position="89"/>
    </location>
</feature>